<sequence length="93" mass="9699">MTRPASEEGSPEYDGGAVGLAGRVKGDGDIHVGTMHRVKGLGYRRLALVGARDGSTPRASVVQRYRDTLRICPGSGVGEPCRPRGTAGLSLHA</sequence>
<evidence type="ECO:0000313" key="2">
    <source>
        <dbReference type="Proteomes" id="UP000327143"/>
    </source>
</evidence>
<protein>
    <submittedName>
        <fullName evidence="1">Uncharacterized protein</fullName>
    </submittedName>
</protein>
<dbReference type="EMBL" id="CP023700">
    <property type="protein sequence ID" value="QEU88195.1"/>
    <property type="molecule type" value="Genomic_DNA"/>
</dbReference>
<reference evidence="1 2" key="1">
    <citation type="submission" date="2017-09" db="EMBL/GenBank/DDBJ databases">
        <authorList>
            <person name="Lee N."/>
            <person name="Cho B.-K."/>
        </authorList>
    </citation>
    <scope>NUCLEOTIDE SEQUENCE [LARGE SCALE GENOMIC DNA]</scope>
    <source>
        <strain evidence="1 2">ATCC 39115</strain>
    </source>
</reference>
<proteinExistence type="predicted"/>
<name>A0ABX6AK09_STRVD</name>
<keyword evidence="2" id="KW-1185">Reference proteome</keyword>
<evidence type="ECO:0000313" key="1">
    <source>
        <dbReference type="EMBL" id="QEU88195.1"/>
    </source>
</evidence>
<dbReference type="Proteomes" id="UP000327143">
    <property type="component" value="Chromosome"/>
</dbReference>
<accession>A0ABX6AK09</accession>
<gene>
    <name evidence="1" type="ORF">CP969_28505</name>
</gene>
<organism evidence="1 2">
    <name type="scientific">Streptomyces viridosporus T7A</name>
    <dbReference type="NCBI Taxonomy" id="665577"/>
    <lineage>
        <taxon>Bacteria</taxon>
        <taxon>Bacillati</taxon>
        <taxon>Actinomycetota</taxon>
        <taxon>Actinomycetes</taxon>
        <taxon>Kitasatosporales</taxon>
        <taxon>Streptomycetaceae</taxon>
        <taxon>Streptomyces</taxon>
    </lineage>
</organism>